<protein>
    <submittedName>
        <fullName evidence="1">Uncharacterized protein</fullName>
    </submittedName>
</protein>
<dbReference type="AlphaFoldDB" id="A0A699I0F3"/>
<name>A0A699I0F3_TANCI</name>
<comment type="caution">
    <text evidence="1">The sequence shown here is derived from an EMBL/GenBank/DDBJ whole genome shotgun (WGS) entry which is preliminary data.</text>
</comment>
<proteinExistence type="predicted"/>
<reference evidence="1" key="1">
    <citation type="journal article" date="2019" name="Sci. Rep.">
        <title>Draft genome of Tanacetum cinerariifolium, the natural source of mosquito coil.</title>
        <authorList>
            <person name="Yamashiro T."/>
            <person name="Shiraishi A."/>
            <person name="Satake H."/>
            <person name="Nakayama K."/>
        </authorList>
    </citation>
    <scope>NUCLEOTIDE SEQUENCE</scope>
</reference>
<dbReference type="EMBL" id="BKCJ010242471">
    <property type="protein sequence ID" value="GEZ11609.1"/>
    <property type="molecule type" value="Genomic_DNA"/>
</dbReference>
<accession>A0A699I0F3</accession>
<gene>
    <name evidence="1" type="ORF">Tci_483582</name>
</gene>
<organism evidence="1">
    <name type="scientific">Tanacetum cinerariifolium</name>
    <name type="common">Dalmatian daisy</name>
    <name type="synonym">Chrysanthemum cinerariifolium</name>
    <dbReference type="NCBI Taxonomy" id="118510"/>
    <lineage>
        <taxon>Eukaryota</taxon>
        <taxon>Viridiplantae</taxon>
        <taxon>Streptophyta</taxon>
        <taxon>Embryophyta</taxon>
        <taxon>Tracheophyta</taxon>
        <taxon>Spermatophyta</taxon>
        <taxon>Magnoliopsida</taxon>
        <taxon>eudicotyledons</taxon>
        <taxon>Gunneridae</taxon>
        <taxon>Pentapetalae</taxon>
        <taxon>asterids</taxon>
        <taxon>campanulids</taxon>
        <taxon>Asterales</taxon>
        <taxon>Asteraceae</taxon>
        <taxon>Asteroideae</taxon>
        <taxon>Anthemideae</taxon>
        <taxon>Anthemidinae</taxon>
        <taxon>Tanacetum</taxon>
    </lineage>
</organism>
<evidence type="ECO:0000313" key="1">
    <source>
        <dbReference type="EMBL" id="GEZ11609.1"/>
    </source>
</evidence>
<sequence>MSSRYSDILGQCRRDAAHRATMDNITDGNDLSAVEYIKMEKKSNVARQNKLTEVDGEVSKHTAGSKTILQHKFQMSKALESRMDEASEERMREYITASSKRVADAVEAAIVEKHGPGASEHPPNDFDL</sequence>